<keyword evidence="12 14" id="KW-0868">Chloride</keyword>
<feature type="region of interest" description="Disordered" evidence="16">
    <location>
        <begin position="197"/>
        <end position="239"/>
    </location>
</feature>
<keyword evidence="3 14" id="KW-0813">Transport</keyword>
<dbReference type="InterPro" id="IPR001807">
    <property type="entry name" value="ClC"/>
</dbReference>
<dbReference type="CDD" id="cd03685">
    <property type="entry name" value="ClC_6_like"/>
    <property type="match status" value="1"/>
</dbReference>
<evidence type="ECO:0000256" key="2">
    <source>
        <dbReference type="ARBA" id="ARBA00009476"/>
    </source>
</evidence>
<evidence type="ECO:0000256" key="8">
    <source>
        <dbReference type="ARBA" id="ARBA00023065"/>
    </source>
</evidence>
<feature type="transmembrane region" description="Helical" evidence="14">
    <location>
        <begin position="925"/>
        <end position="944"/>
    </location>
</feature>
<evidence type="ECO:0000256" key="3">
    <source>
        <dbReference type="ARBA" id="ARBA00022448"/>
    </source>
</evidence>
<dbReference type="STRING" id="52838.A0A4S8KA49"/>
<dbReference type="EMBL" id="PYDT01000001">
    <property type="protein sequence ID" value="THU71917.1"/>
    <property type="molecule type" value="Genomic_DNA"/>
</dbReference>
<feature type="transmembrane region" description="Helical" evidence="14">
    <location>
        <begin position="770"/>
        <end position="791"/>
    </location>
</feature>
<dbReference type="PRINTS" id="PR01120">
    <property type="entry name" value="CLCHANNELPLT"/>
</dbReference>
<keyword evidence="6" id="KW-0851">Voltage-gated channel</keyword>
<dbReference type="SUPFAM" id="SSF54631">
    <property type="entry name" value="CBS-domain pair"/>
    <property type="match status" value="1"/>
</dbReference>
<keyword evidence="9 13" id="KW-0129">CBS domain</keyword>
<dbReference type="PANTHER" id="PTHR11689:SF136">
    <property type="entry name" value="H(+)_CL(-) EXCHANGE TRANSPORTER 7"/>
    <property type="match status" value="1"/>
</dbReference>
<dbReference type="PRINTS" id="PR00762">
    <property type="entry name" value="CLCHANNEL"/>
</dbReference>
<gene>
    <name evidence="18" type="ORF">C4D60_Mb04t06570</name>
</gene>
<evidence type="ECO:0000256" key="1">
    <source>
        <dbReference type="ARBA" id="ARBA00004141"/>
    </source>
</evidence>
<keyword evidence="11" id="KW-0869">Chloride channel</keyword>
<feature type="transmembrane region" description="Helical" evidence="14">
    <location>
        <begin position="685"/>
        <end position="706"/>
    </location>
</feature>
<evidence type="ECO:0000256" key="14">
    <source>
        <dbReference type="RuleBase" id="RU361221"/>
    </source>
</evidence>
<keyword evidence="15" id="KW-0175">Coiled coil</keyword>
<evidence type="ECO:0000256" key="13">
    <source>
        <dbReference type="PROSITE-ProRule" id="PRU00703"/>
    </source>
</evidence>
<comment type="caution">
    <text evidence="18">The sequence shown here is derived from an EMBL/GenBank/DDBJ whole genome shotgun (WGS) entry which is preliminary data.</text>
</comment>
<dbReference type="PROSITE" id="PS51371">
    <property type="entry name" value="CBS"/>
    <property type="match status" value="1"/>
</dbReference>
<dbReference type="CDD" id="cd04591">
    <property type="entry name" value="CBS_pair_voltage-gated_CLC_euk_bac"/>
    <property type="match status" value="1"/>
</dbReference>
<evidence type="ECO:0000256" key="7">
    <source>
        <dbReference type="ARBA" id="ARBA00022989"/>
    </source>
</evidence>
<feature type="compositionally biased region" description="Basic residues" evidence="16">
    <location>
        <begin position="158"/>
        <end position="171"/>
    </location>
</feature>
<sequence>MAARNGRWKPALPPAPVILNLPRRSRQTRASAPSKPGLCRNLGDLLDEERSARPPEPAPSCSSGESVGVSRAEDGWRFQAEILRAECNFLRMEREVAQRKLERNRTQMEDALKSAMESLVSGRKKIDGSDGVGAALDEGIEQLKEKLEQFKLGSSDSRRRRSSRKLLRRSSRGNFDRRASVLRRKLEKMTEDTSVKDIKEISLPSLPKKDPEAEQPEQAASATPDSNHGRQFPDDVDNLNHYSGRMVKLWPLYRKATRRRNIQANLSQVDNLHGFTRVNIYWEFQVLWFQREKEKMGLVSCCSCKEAVGRIMQQVRAESEQWSQMQEMLEQVRVEMEELRSSRDHWQRRAIVSEINFHSQHTQKLEWKQRARSSERKVTELEKLVSELQKELQPSKGKLLNPPTASPPLHLELRTAESRRGAKDQQMRSLNSCKEEKRVLVHQSNQGRGGAGAGAESLDYEVVENYAYREAQAQRGKLWVSYYVVLKWLFSLLIGIGTGLAAVFINLAVENFSGWKYAATFSIIQHSYFVGFLVYILFNLGLVFSSVYIVTKFAPAAAGSGIPEIKGYLNGVDTPGILLFRTLIGKIFGSIGSVGGGLALGKEGPLVHTGACIASLLGQENGHLAREKISFRVLDYFTWQGGSKRYHLSSKWVRVFESDRDRRDLAFDYYLHGYKYLSKDWYRTTCLGTAGVAAAFRAPVGGVLFALEEVTSWWRSQLMWRVFFTSAVVAVVVRSAMNWCKSGKCGHFGSGGFIIWDISGGQEDYSFQELLPMAIIGVIGGLLGALFNQLTLFITSWRRKYLHKKGNRIKILEVCIISLVTSVISFGLPLLRRCSACPDSEMSPGIECPRPPGTDGNFVNFYCAKDSEYNDLATIFFNTQDDAIRNLFSAKTFHEYSAQSLVIFLVMFYSLAVVTFGTAVPAGQFVPGIMIGSTYGRLVGMLVVKFYRKLNVDEGTYALLGAASFLGGSMRMTVSLCVIMVEITNNLKLLPLIMLVLLISKAVGDFFNKGLYEEQAQLRGIPLLESRPKLYMRNMTAKEASKNQKVVSFPRVVKVGNIVSVLRSNKHNGYPVVDQGQNGETLVIGLILRRHNFSDFVKPISSKGMSIEEIHLTEDELELYLDLAPFLNPSPYIVPEDMSLAKVYNLFRQLGLRHIFVVPRPSRVIGLITRKDLLIEESDHSATTELQSTSVRS</sequence>
<feature type="transmembrane region" description="Helical" evidence="14">
    <location>
        <begin position="718"/>
        <end position="737"/>
    </location>
</feature>
<protein>
    <recommendedName>
        <fullName evidence="14">Chloride channel protein</fullName>
    </recommendedName>
</protein>
<evidence type="ECO:0000256" key="15">
    <source>
        <dbReference type="SAM" id="Coils"/>
    </source>
</evidence>
<dbReference type="InterPro" id="IPR051280">
    <property type="entry name" value="Cl-channel/antiporter"/>
</dbReference>
<feature type="coiled-coil region" evidence="15">
    <location>
        <begin position="329"/>
        <end position="391"/>
    </location>
</feature>
<evidence type="ECO:0000256" key="4">
    <source>
        <dbReference type="ARBA" id="ARBA00022692"/>
    </source>
</evidence>
<keyword evidence="10 14" id="KW-0472">Membrane</keyword>
<evidence type="ECO:0000256" key="6">
    <source>
        <dbReference type="ARBA" id="ARBA00022882"/>
    </source>
</evidence>
<evidence type="ECO:0000256" key="11">
    <source>
        <dbReference type="ARBA" id="ARBA00023173"/>
    </source>
</evidence>
<organism evidence="18 19">
    <name type="scientific">Musa balbisiana</name>
    <name type="common">Banana</name>
    <dbReference type="NCBI Taxonomy" id="52838"/>
    <lineage>
        <taxon>Eukaryota</taxon>
        <taxon>Viridiplantae</taxon>
        <taxon>Streptophyta</taxon>
        <taxon>Embryophyta</taxon>
        <taxon>Tracheophyta</taxon>
        <taxon>Spermatophyta</taxon>
        <taxon>Magnoliopsida</taxon>
        <taxon>Liliopsida</taxon>
        <taxon>Zingiberales</taxon>
        <taxon>Musaceae</taxon>
        <taxon>Musa</taxon>
    </lineage>
</organism>
<dbReference type="Pfam" id="PF00654">
    <property type="entry name" value="Voltage_CLC"/>
    <property type="match status" value="2"/>
</dbReference>
<keyword evidence="8 14" id="KW-0406">Ion transport</keyword>
<dbReference type="Pfam" id="PF00571">
    <property type="entry name" value="CBS"/>
    <property type="match status" value="1"/>
</dbReference>
<evidence type="ECO:0000256" key="12">
    <source>
        <dbReference type="ARBA" id="ARBA00023214"/>
    </source>
</evidence>
<keyword evidence="7 14" id="KW-1133">Transmembrane helix</keyword>
<feature type="region of interest" description="Disordered" evidence="16">
    <location>
        <begin position="1"/>
        <end position="67"/>
    </location>
</feature>
<proteinExistence type="inferred from homology"/>
<keyword evidence="19" id="KW-1185">Reference proteome</keyword>
<comment type="subcellular location">
    <subcellularLocation>
        <location evidence="1 14">Membrane</location>
        <topology evidence="1 14">Multi-pass membrane protein</topology>
    </subcellularLocation>
</comment>
<feature type="transmembrane region" description="Helical" evidence="14">
    <location>
        <begin position="989"/>
        <end position="1007"/>
    </location>
</feature>
<dbReference type="FunFam" id="3.10.580.10:FF:000047">
    <property type="entry name" value="Chloride channel protein"/>
    <property type="match status" value="1"/>
</dbReference>
<feature type="transmembrane region" description="Helical" evidence="14">
    <location>
        <begin position="901"/>
        <end position="919"/>
    </location>
</feature>
<dbReference type="SMART" id="SM00116">
    <property type="entry name" value="CBS"/>
    <property type="match status" value="2"/>
</dbReference>
<dbReference type="PANTHER" id="PTHR11689">
    <property type="entry name" value="CHLORIDE CHANNEL PROTEIN CLC FAMILY MEMBER"/>
    <property type="match status" value="1"/>
</dbReference>
<keyword evidence="5" id="KW-0677">Repeat</keyword>
<feature type="coiled-coil region" evidence="15">
    <location>
        <begin position="80"/>
        <end position="118"/>
    </location>
</feature>
<accession>A0A4S8KA49</accession>
<feature type="transmembrane region" description="Helical" evidence="14">
    <location>
        <begin position="485"/>
        <end position="508"/>
    </location>
</feature>
<dbReference type="InterPro" id="IPR046342">
    <property type="entry name" value="CBS_dom_sf"/>
</dbReference>
<evidence type="ECO:0000256" key="5">
    <source>
        <dbReference type="ARBA" id="ARBA00022737"/>
    </source>
</evidence>
<dbReference type="Gene3D" id="3.10.580.10">
    <property type="entry name" value="CBS-domain"/>
    <property type="match status" value="1"/>
</dbReference>
<keyword evidence="6" id="KW-0407">Ion channel</keyword>
<dbReference type="Gene3D" id="1.10.3080.10">
    <property type="entry name" value="Clc chloride channel"/>
    <property type="match status" value="1"/>
</dbReference>
<evidence type="ECO:0000256" key="16">
    <source>
        <dbReference type="SAM" id="MobiDB-lite"/>
    </source>
</evidence>
<dbReference type="InterPro" id="IPR000644">
    <property type="entry name" value="CBS_dom"/>
</dbReference>
<evidence type="ECO:0000313" key="18">
    <source>
        <dbReference type="EMBL" id="THU71917.1"/>
    </source>
</evidence>
<dbReference type="GO" id="GO:0005247">
    <property type="term" value="F:voltage-gated chloride channel activity"/>
    <property type="evidence" value="ECO:0007669"/>
    <property type="project" value="InterPro"/>
</dbReference>
<feature type="domain" description="CBS" evidence="17">
    <location>
        <begin position="1127"/>
        <end position="1183"/>
    </location>
</feature>
<evidence type="ECO:0000256" key="9">
    <source>
        <dbReference type="ARBA" id="ARBA00023122"/>
    </source>
</evidence>
<evidence type="ECO:0000259" key="17">
    <source>
        <dbReference type="PROSITE" id="PS51371"/>
    </source>
</evidence>
<dbReference type="Proteomes" id="UP000317650">
    <property type="component" value="Chromosome 4"/>
</dbReference>
<feature type="transmembrane region" description="Helical" evidence="14">
    <location>
        <begin position="811"/>
        <end position="831"/>
    </location>
</feature>
<feature type="transmembrane region" description="Helical" evidence="14">
    <location>
        <begin position="956"/>
        <end position="983"/>
    </location>
</feature>
<feature type="transmembrane region" description="Helical" evidence="14">
    <location>
        <begin position="528"/>
        <end position="550"/>
    </location>
</feature>
<evidence type="ECO:0000256" key="10">
    <source>
        <dbReference type="ARBA" id="ARBA00023136"/>
    </source>
</evidence>
<feature type="region of interest" description="Disordered" evidence="16">
    <location>
        <begin position="153"/>
        <end position="172"/>
    </location>
</feature>
<reference evidence="18 19" key="1">
    <citation type="journal article" date="2019" name="Nat. Plants">
        <title>Genome sequencing of Musa balbisiana reveals subgenome evolution and function divergence in polyploid bananas.</title>
        <authorList>
            <person name="Yao X."/>
        </authorList>
    </citation>
    <scope>NUCLEOTIDE SEQUENCE [LARGE SCALE GENOMIC DNA]</scope>
    <source>
        <strain evidence="19">cv. DH-PKW</strain>
        <tissue evidence="18">Leaves</tissue>
    </source>
</reference>
<dbReference type="InterPro" id="IPR002251">
    <property type="entry name" value="Cl_channel_pln"/>
</dbReference>
<comment type="similarity">
    <text evidence="2 14">Belongs to the chloride channel (TC 2.A.49) family.</text>
</comment>
<dbReference type="SUPFAM" id="SSF81340">
    <property type="entry name" value="Clc chloride channel"/>
    <property type="match status" value="1"/>
</dbReference>
<dbReference type="InterPro" id="IPR014743">
    <property type="entry name" value="Cl-channel_core"/>
</dbReference>
<keyword evidence="4 14" id="KW-0812">Transmembrane</keyword>
<dbReference type="GO" id="GO:0034707">
    <property type="term" value="C:chloride channel complex"/>
    <property type="evidence" value="ECO:0007669"/>
    <property type="project" value="UniProtKB-KW"/>
</dbReference>
<dbReference type="AlphaFoldDB" id="A0A4S8KA49"/>
<name>A0A4S8KA49_MUSBA</name>
<evidence type="ECO:0000313" key="19">
    <source>
        <dbReference type="Proteomes" id="UP000317650"/>
    </source>
</evidence>